<dbReference type="HOGENOM" id="CLU_2527963_0_0_1"/>
<feature type="signal peptide" evidence="2">
    <location>
        <begin position="1"/>
        <end position="21"/>
    </location>
</feature>
<feature type="chain" id="PRO_5001941992" evidence="2">
    <location>
        <begin position="22"/>
        <end position="84"/>
    </location>
</feature>
<dbReference type="EMBL" id="JMKJ01000199">
    <property type="protein sequence ID" value="KGG51767.1"/>
    <property type="molecule type" value="Genomic_DNA"/>
</dbReference>
<dbReference type="VEuPathDB" id="MicrosporidiaDB:DI09_27p60"/>
<name>A0A098VRY9_9MICR</name>
<feature type="compositionally biased region" description="Basic and acidic residues" evidence="1">
    <location>
        <begin position="50"/>
        <end position="65"/>
    </location>
</feature>
<evidence type="ECO:0000313" key="4">
    <source>
        <dbReference type="Proteomes" id="UP000029725"/>
    </source>
</evidence>
<dbReference type="GeneID" id="25259349"/>
<keyword evidence="2" id="KW-0732">Signal</keyword>
<evidence type="ECO:0000256" key="2">
    <source>
        <dbReference type="SAM" id="SignalP"/>
    </source>
</evidence>
<sequence length="84" mass="9137">MNRPFATIATIVVVPTVLTWALRSVLPSEKDVYDVRPSSCLQIEIPPGAEKKNCGRGDGNGETKQGKIFSDVSGGWPTNPLDFY</sequence>
<keyword evidence="4" id="KW-1185">Reference proteome</keyword>
<evidence type="ECO:0000313" key="3">
    <source>
        <dbReference type="EMBL" id="KGG51767.1"/>
    </source>
</evidence>
<feature type="region of interest" description="Disordered" evidence="1">
    <location>
        <begin position="50"/>
        <end position="84"/>
    </location>
</feature>
<dbReference type="Proteomes" id="UP000029725">
    <property type="component" value="Unassembled WGS sequence"/>
</dbReference>
<dbReference type="RefSeq" id="XP_013238219.1">
    <property type="nucleotide sequence ID" value="XM_013382765.1"/>
</dbReference>
<organism evidence="3 4">
    <name type="scientific">Mitosporidium daphniae</name>
    <dbReference type="NCBI Taxonomy" id="1485682"/>
    <lineage>
        <taxon>Eukaryota</taxon>
        <taxon>Fungi</taxon>
        <taxon>Fungi incertae sedis</taxon>
        <taxon>Microsporidia</taxon>
        <taxon>Mitosporidium</taxon>
    </lineage>
</organism>
<comment type="caution">
    <text evidence="3">The sequence shown here is derived from an EMBL/GenBank/DDBJ whole genome shotgun (WGS) entry which is preliminary data.</text>
</comment>
<gene>
    <name evidence="3" type="ORF">DI09_27p60</name>
</gene>
<reference evidence="3 4" key="1">
    <citation type="submission" date="2014-04" db="EMBL/GenBank/DDBJ databases">
        <title>A new species of microsporidia sheds light on the evolution of extreme parasitism.</title>
        <authorList>
            <person name="Haag K.L."/>
            <person name="James T.Y."/>
            <person name="Larsson R."/>
            <person name="Schaer T.M."/>
            <person name="Refardt D."/>
            <person name="Pombert J.-F."/>
            <person name="Ebert D."/>
        </authorList>
    </citation>
    <scope>NUCLEOTIDE SEQUENCE [LARGE SCALE GENOMIC DNA]</scope>
    <source>
        <strain evidence="3 4">UGP3</strain>
        <tissue evidence="3">Spores</tissue>
    </source>
</reference>
<evidence type="ECO:0000256" key="1">
    <source>
        <dbReference type="SAM" id="MobiDB-lite"/>
    </source>
</evidence>
<accession>A0A098VRY9</accession>
<dbReference type="AlphaFoldDB" id="A0A098VRY9"/>
<protein>
    <submittedName>
        <fullName evidence="3">Uncharacterized protein</fullName>
    </submittedName>
</protein>
<proteinExistence type="predicted"/>